<dbReference type="AlphaFoldDB" id="A0A438JLA6"/>
<sequence>MNDLKVSKEAGSSWIEIDNKVHQFVASDKDHPESKEIYAKLDLLKSEMKQNMIYNRTPADMSPMLASVKEPWHPARSHGTLLELSGKVAHFSFPLCNCSMQKLVSWVPIQPHRRWLVIIIFKVFLSRQDAFPLLSPSLLLDKRDFLQLASSFRFKQGLLQHHFATDLFNDGKEVQTYPIRATVQDQPFSKSSHSHRSWFTFALGLRIPAPPVTNHSVSVTGLRSKVDDDASRGKLNH</sequence>
<dbReference type="InterPro" id="IPR046849">
    <property type="entry name" value="E2_motif"/>
</dbReference>
<reference evidence="1 2" key="1">
    <citation type="journal article" date="2018" name="PLoS Genet.">
        <title>Population sequencing reveals clonal diversity and ancestral inbreeding in the grapevine cultivar Chardonnay.</title>
        <authorList>
            <person name="Roach M.J."/>
            <person name="Johnson D.L."/>
            <person name="Bohlmann J."/>
            <person name="van Vuuren H.J."/>
            <person name="Jones S.J."/>
            <person name="Pretorius I.S."/>
            <person name="Schmidt S.A."/>
            <person name="Borneman A.R."/>
        </authorList>
    </citation>
    <scope>NUCLEOTIDE SEQUENCE [LARGE SCALE GENOMIC DNA]</scope>
    <source>
        <strain evidence="2">cv. Chardonnay</strain>
        <tissue evidence="1">Leaf</tissue>
    </source>
</reference>
<dbReference type="OrthoDB" id="1917369at2759"/>
<proteinExistence type="predicted"/>
<evidence type="ECO:0000313" key="2">
    <source>
        <dbReference type="Proteomes" id="UP000288805"/>
    </source>
</evidence>
<name>A0A438JLA6_VITVI</name>
<dbReference type="EMBL" id="QGNW01000037">
    <property type="protein sequence ID" value="RVX09743.1"/>
    <property type="molecule type" value="Genomic_DNA"/>
</dbReference>
<gene>
    <name evidence="1" type="ORF">CK203_012337</name>
</gene>
<comment type="caution">
    <text evidence="1">The sequence shown here is derived from an EMBL/GenBank/DDBJ whole genome shotgun (WGS) entry which is preliminary data.</text>
</comment>
<accession>A0A438JLA6</accession>
<organism evidence="1 2">
    <name type="scientific">Vitis vinifera</name>
    <name type="common">Grape</name>
    <dbReference type="NCBI Taxonomy" id="29760"/>
    <lineage>
        <taxon>Eukaryota</taxon>
        <taxon>Viridiplantae</taxon>
        <taxon>Streptophyta</taxon>
        <taxon>Embryophyta</taxon>
        <taxon>Tracheophyta</taxon>
        <taxon>Spermatophyta</taxon>
        <taxon>Magnoliopsida</taxon>
        <taxon>eudicotyledons</taxon>
        <taxon>Gunneridae</taxon>
        <taxon>Pentapetalae</taxon>
        <taxon>rosids</taxon>
        <taxon>Vitales</taxon>
        <taxon>Vitaceae</taxon>
        <taxon>Viteae</taxon>
        <taxon>Vitis</taxon>
    </lineage>
</organism>
<evidence type="ECO:0000313" key="1">
    <source>
        <dbReference type="EMBL" id="RVX09743.1"/>
    </source>
</evidence>
<dbReference type="Proteomes" id="UP000288805">
    <property type="component" value="Unassembled WGS sequence"/>
</dbReference>
<protein>
    <submittedName>
        <fullName evidence="1">Uncharacterized protein</fullName>
    </submittedName>
</protein>
<dbReference type="Pfam" id="PF20430">
    <property type="entry name" value="Eplus_motif"/>
    <property type="match status" value="1"/>
</dbReference>